<dbReference type="PANTHER" id="PTHR32060">
    <property type="entry name" value="TAIL-SPECIFIC PROTEASE"/>
    <property type="match status" value="1"/>
</dbReference>
<name>A0A545T126_9GAMM</name>
<keyword evidence="9" id="KW-1185">Reference proteome</keyword>
<accession>A0A545T126</accession>
<dbReference type="SUPFAM" id="SSF52096">
    <property type="entry name" value="ClpP/crotonase"/>
    <property type="match status" value="1"/>
</dbReference>
<evidence type="ECO:0000256" key="4">
    <source>
        <dbReference type="ARBA" id="ARBA00022825"/>
    </source>
</evidence>
<dbReference type="OrthoDB" id="9812068at2"/>
<proteinExistence type="inferred from homology"/>
<feature type="domain" description="PDZ" evidence="7">
    <location>
        <begin position="92"/>
        <end position="160"/>
    </location>
</feature>
<dbReference type="Pfam" id="PF03572">
    <property type="entry name" value="Peptidase_S41"/>
    <property type="match status" value="1"/>
</dbReference>
<gene>
    <name evidence="8" type="ORF">FLL45_21560</name>
</gene>
<dbReference type="GO" id="GO:0007165">
    <property type="term" value="P:signal transduction"/>
    <property type="evidence" value="ECO:0007669"/>
    <property type="project" value="TreeGrafter"/>
</dbReference>
<keyword evidence="4 5" id="KW-0720">Serine protease</keyword>
<dbReference type="CDD" id="cd06782">
    <property type="entry name" value="cpPDZ_CPP-like"/>
    <property type="match status" value="1"/>
</dbReference>
<comment type="similarity">
    <text evidence="1 5">Belongs to the peptidase S41A family.</text>
</comment>
<dbReference type="SMART" id="SM00228">
    <property type="entry name" value="PDZ"/>
    <property type="match status" value="1"/>
</dbReference>
<dbReference type="SMART" id="SM00245">
    <property type="entry name" value="TSPc"/>
    <property type="match status" value="1"/>
</dbReference>
<evidence type="ECO:0000256" key="5">
    <source>
        <dbReference type="RuleBase" id="RU004404"/>
    </source>
</evidence>
<dbReference type="Gene3D" id="3.30.750.44">
    <property type="match status" value="1"/>
</dbReference>
<dbReference type="InterPro" id="IPR001478">
    <property type="entry name" value="PDZ"/>
</dbReference>
<dbReference type="NCBIfam" id="TIGR00225">
    <property type="entry name" value="prc"/>
    <property type="match status" value="1"/>
</dbReference>
<dbReference type="GO" id="GO:0004175">
    <property type="term" value="F:endopeptidase activity"/>
    <property type="evidence" value="ECO:0007669"/>
    <property type="project" value="TreeGrafter"/>
</dbReference>
<comment type="caution">
    <text evidence="8">The sequence shown here is derived from an EMBL/GenBank/DDBJ whole genome shotgun (WGS) entry which is preliminary data.</text>
</comment>
<dbReference type="EMBL" id="VIKR01000007">
    <property type="protein sequence ID" value="TQV70917.1"/>
    <property type="molecule type" value="Genomic_DNA"/>
</dbReference>
<reference evidence="8 9" key="1">
    <citation type="submission" date="2019-06" db="EMBL/GenBank/DDBJ databases">
        <title>Draft genome of Aliikangiella marina GYP-15.</title>
        <authorList>
            <person name="Wang G."/>
        </authorList>
    </citation>
    <scope>NUCLEOTIDE SEQUENCE [LARGE SCALE GENOMIC DNA]</scope>
    <source>
        <strain evidence="8 9">GYP-15</strain>
    </source>
</reference>
<keyword evidence="3 5" id="KW-0378">Hydrolase</keyword>
<dbReference type="CDD" id="cd07560">
    <property type="entry name" value="Peptidase_S41_CPP"/>
    <property type="match status" value="1"/>
</dbReference>
<evidence type="ECO:0000313" key="9">
    <source>
        <dbReference type="Proteomes" id="UP000317839"/>
    </source>
</evidence>
<dbReference type="PROSITE" id="PS50106">
    <property type="entry name" value="PDZ"/>
    <property type="match status" value="1"/>
</dbReference>
<feature type="chain" id="PRO_5021742588" evidence="6">
    <location>
        <begin position="31"/>
        <end position="395"/>
    </location>
</feature>
<evidence type="ECO:0000256" key="1">
    <source>
        <dbReference type="ARBA" id="ARBA00009179"/>
    </source>
</evidence>
<dbReference type="RefSeq" id="WP_142944134.1">
    <property type="nucleotide sequence ID" value="NZ_VIKR01000007.1"/>
</dbReference>
<keyword evidence="2 5" id="KW-0645">Protease</keyword>
<dbReference type="InterPro" id="IPR055210">
    <property type="entry name" value="CtpA/B_N"/>
</dbReference>
<evidence type="ECO:0000256" key="2">
    <source>
        <dbReference type="ARBA" id="ARBA00022670"/>
    </source>
</evidence>
<dbReference type="GO" id="GO:0030288">
    <property type="term" value="C:outer membrane-bounded periplasmic space"/>
    <property type="evidence" value="ECO:0007669"/>
    <property type="project" value="TreeGrafter"/>
</dbReference>
<evidence type="ECO:0000256" key="6">
    <source>
        <dbReference type="SAM" id="SignalP"/>
    </source>
</evidence>
<keyword evidence="6" id="KW-0732">Signal</keyword>
<dbReference type="Pfam" id="PF17820">
    <property type="entry name" value="PDZ_6"/>
    <property type="match status" value="1"/>
</dbReference>
<evidence type="ECO:0000259" key="7">
    <source>
        <dbReference type="PROSITE" id="PS50106"/>
    </source>
</evidence>
<dbReference type="GO" id="GO:0008236">
    <property type="term" value="F:serine-type peptidase activity"/>
    <property type="evidence" value="ECO:0007669"/>
    <property type="project" value="UniProtKB-KW"/>
</dbReference>
<organism evidence="8 9">
    <name type="scientific">Aliikangiella marina</name>
    <dbReference type="NCBI Taxonomy" id="1712262"/>
    <lineage>
        <taxon>Bacteria</taxon>
        <taxon>Pseudomonadati</taxon>
        <taxon>Pseudomonadota</taxon>
        <taxon>Gammaproteobacteria</taxon>
        <taxon>Oceanospirillales</taxon>
        <taxon>Pleioneaceae</taxon>
        <taxon>Aliikangiella</taxon>
    </lineage>
</organism>
<dbReference type="Gene3D" id="2.30.42.10">
    <property type="match status" value="1"/>
</dbReference>
<sequence length="395" mass="43075">MRINHWQQSRNCLFSLLVMALAFYVTSTSAKNSEQVKQELPLSELKAFSEAYFQIKSSYVDDVEDVDLIRAAISGMVSSLDVHSRYLSPDDLRQFNTDNVGEYEGVGLSFNDHKYGIEVVEVVSGGPADKAGIEPGMIVTHIDKEAIQYLPVSEALTKLKGPIDSTVILTVAAAKFAKPKDIALQREVIVIASVASQSLPNRTAYVGLSSFTMHSVEEFKNAITSLSEENAIANLILDLRDNPGGVMDVAVELSDLFIPEGTLLISSGRTDDANEIFYAKQAAPFSDLKVVVVINKGSASASEILAAALKDHGKAVVLGETSYGKGSIQTLIPLNYESGMKITTAEYYSPLGNRIQDVGIKPDIKFDQQKRVNSYNVSLLDDPQLLQAYNILLKQ</sequence>
<dbReference type="Proteomes" id="UP000317839">
    <property type="component" value="Unassembled WGS sequence"/>
</dbReference>
<dbReference type="Pfam" id="PF22694">
    <property type="entry name" value="CtpB_N-like"/>
    <property type="match status" value="1"/>
</dbReference>
<dbReference type="SUPFAM" id="SSF50156">
    <property type="entry name" value="PDZ domain-like"/>
    <property type="match status" value="1"/>
</dbReference>
<dbReference type="AlphaFoldDB" id="A0A545T126"/>
<dbReference type="InterPro" id="IPR004447">
    <property type="entry name" value="Peptidase_S41A"/>
</dbReference>
<dbReference type="PANTHER" id="PTHR32060:SF30">
    <property type="entry name" value="CARBOXY-TERMINAL PROCESSING PROTEASE CTPA"/>
    <property type="match status" value="1"/>
</dbReference>
<dbReference type="InterPro" id="IPR005151">
    <property type="entry name" value="Tail-specific_protease"/>
</dbReference>
<dbReference type="GO" id="GO:0006508">
    <property type="term" value="P:proteolysis"/>
    <property type="evidence" value="ECO:0007669"/>
    <property type="project" value="UniProtKB-KW"/>
</dbReference>
<dbReference type="InterPro" id="IPR041489">
    <property type="entry name" value="PDZ_6"/>
</dbReference>
<evidence type="ECO:0000256" key="3">
    <source>
        <dbReference type="ARBA" id="ARBA00022801"/>
    </source>
</evidence>
<evidence type="ECO:0000313" key="8">
    <source>
        <dbReference type="EMBL" id="TQV70917.1"/>
    </source>
</evidence>
<protein>
    <submittedName>
        <fullName evidence="8">S41 family peptidase</fullName>
    </submittedName>
</protein>
<dbReference type="InterPro" id="IPR036034">
    <property type="entry name" value="PDZ_sf"/>
</dbReference>
<feature type="signal peptide" evidence="6">
    <location>
        <begin position="1"/>
        <end position="30"/>
    </location>
</feature>
<dbReference type="Gene3D" id="3.90.226.10">
    <property type="entry name" value="2-enoyl-CoA Hydratase, Chain A, domain 1"/>
    <property type="match status" value="1"/>
</dbReference>
<dbReference type="InterPro" id="IPR029045">
    <property type="entry name" value="ClpP/crotonase-like_dom_sf"/>
</dbReference>